<dbReference type="EMBL" id="VTWS01000001">
    <property type="protein sequence ID" value="KAA9357142.1"/>
    <property type="molecule type" value="Genomic_DNA"/>
</dbReference>
<sequence length="209" mass="24290">MAQWRPCDCRAERIFIAARIQRIGQIKTDILRVNPFNPRCYPNRKANSSKKKSYCKMKATNKTLADFQQDREKLFDKALEDIDLLSADERIWFTIESLIGAVDNGGLISHYYNSDADYNQETIQDLHTLGFPDIADLLVQVNTLFQGGQPPKDIEERNEVINHWPEGKYDDLLDRLDQLFYEKEKALENRLLLHIETKLSVSGLKTREN</sequence>
<evidence type="ECO:0000313" key="2">
    <source>
        <dbReference type="EMBL" id="KAA9357142.1"/>
    </source>
</evidence>
<accession>A0A5N1JS49</accession>
<evidence type="ECO:0000259" key="1">
    <source>
        <dbReference type="Pfam" id="PF14300"/>
    </source>
</evidence>
<proteinExistence type="predicted"/>
<dbReference type="Pfam" id="PF14300">
    <property type="entry name" value="DMP19"/>
    <property type="match status" value="1"/>
</dbReference>
<feature type="domain" description="DNA mimic protein DMP19 C-terminal" evidence="1">
    <location>
        <begin position="84"/>
        <end position="192"/>
    </location>
</feature>
<gene>
    <name evidence="2" type="ORF">F0P93_05250</name>
</gene>
<dbReference type="Proteomes" id="UP000326344">
    <property type="component" value="Unassembled WGS sequence"/>
</dbReference>
<evidence type="ECO:0000313" key="3">
    <source>
        <dbReference type="Proteomes" id="UP000326344"/>
    </source>
</evidence>
<dbReference type="Gene3D" id="1.20.1420.60">
    <property type="match status" value="1"/>
</dbReference>
<dbReference type="AlphaFoldDB" id="A0A5N1JS49"/>
<name>A0A5N1JS49_9BACT</name>
<organism evidence="2 3">
    <name type="scientific">Larkinella humicola</name>
    <dbReference type="NCBI Taxonomy" id="2607654"/>
    <lineage>
        <taxon>Bacteria</taxon>
        <taxon>Pseudomonadati</taxon>
        <taxon>Bacteroidota</taxon>
        <taxon>Cytophagia</taxon>
        <taxon>Cytophagales</taxon>
        <taxon>Spirosomataceae</taxon>
        <taxon>Larkinella</taxon>
    </lineage>
</organism>
<keyword evidence="3" id="KW-1185">Reference proteome</keyword>
<dbReference type="InterPro" id="IPR025402">
    <property type="entry name" value="DMP19_C"/>
</dbReference>
<protein>
    <submittedName>
        <fullName evidence="2">DUF4375 domain-containing protein</fullName>
    </submittedName>
</protein>
<reference evidence="2 3" key="1">
    <citation type="submission" date="2019-09" db="EMBL/GenBank/DDBJ databases">
        <title>Genome Sequence of Larkinella sp MA1.</title>
        <authorList>
            <person name="Srinivasan S."/>
        </authorList>
    </citation>
    <scope>NUCLEOTIDE SEQUENCE [LARGE SCALE GENOMIC DNA]</scope>
    <source>
        <strain evidence="2 3">MA1</strain>
    </source>
</reference>
<comment type="caution">
    <text evidence="2">The sequence shown here is derived from an EMBL/GenBank/DDBJ whole genome shotgun (WGS) entry which is preliminary data.</text>
</comment>